<dbReference type="InterPro" id="IPR043198">
    <property type="entry name" value="Cyclin/Ssn8"/>
</dbReference>
<gene>
    <name evidence="4" type="ORF">HK099_005670</name>
</gene>
<dbReference type="SMART" id="SM00385">
    <property type="entry name" value="CYCLIN"/>
    <property type="match status" value="2"/>
</dbReference>
<reference evidence="4" key="1">
    <citation type="submission" date="2020-05" db="EMBL/GenBank/DDBJ databases">
        <title>Phylogenomic resolution of chytrid fungi.</title>
        <authorList>
            <person name="Stajich J.E."/>
            <person name="Amses K."/>
            <person name="Simmons R."/>
            <person name="Seto K."/>
            <person name="Myers J."/>
            <person name="Bonds A."/>
            <person name="Quandt C.A."/>
            <person name="Barry K."/>
            <person name="Liu P."/>
            <person name="Grigoriev I."/>
            <person name="Longcore J.E."/>
            <person name="James T.Y."/>
        </authorList>
    </citation>
    <scope>NUCLEOTIDE SEQUENCE</scope>
    <source>
        <strain evidence="4">JEL0476</strain>
    </source>
</reference>
<feature type="domain" description="Cyclin-like" evidence="3">
    <location>
        <begin position="154"/>
        <end position="230"/>
    </location>
</feature>
<dbReference type="AlphaFoldDB" id="A0AAD5U1C2"/>
<protein>
    <recommendedName>
        <fullName evidence="3">Cyclin-like domain-containing protein</fullName>
    </recommendedName>
</protein>
<name>A0AAD5U1C2_9FUNG</name>
<proteinExistence type="inferred from homology"/>
<dbReference type="PANTHER" id="PTHR10026">
    <property type="entry name" value="CYCLIN"/>
    <property type="match status" value="1"/>
</dbReference>
<dbReference type="SUPFAM" id="SSF47954">
    <property type="entry name" value="Cyclin-like"/>
    <property type="match status" value="2"/>
</dbReference>
<dbReference type="CDD" id="cd20546">
    <property type="entry name" value="CYCLIN_SpCG1C_ScCTK2-like_rpt2"/>
    <property type="match status" value="1"/>
</dbReference>
<keyword evidence="1" id="KW-0195">Cyclin</keyword>
<dbReference type="InterPro" id="IPR036915">
    <property type="entry name" value="Cyclin-like_sf"/>
</dbReference>
<dbReference type="EMBL" id="JADGJW010000451">
    <property type="protein sequence ID" value="KAJ3216956.1"/>
    <property type="molecule type" value="Genomic_DNA"/>
</dbReference>
<accession>A0AAD5U1C2</accession>
<evidence type="ECO:0000259" key="3">
    <source>
        <dbReference type="SMART" id="SM00385"/>
    </source>
</evidence>
<dbReference type="Pfam" id="PF00134">
    <property type="entry name" value="Cyclin_N"/>
    <property type="match status" value="1"/>
</dbReference>
<evidence type="ECO:0000313" key="4">
    <source>
        <dbReference type="EMBL" id="KAJ3216956.1"/>
    </source>
</evidence>
<sequence length="273" mass="31343">MRNGNINKWKFSPNDLTKTPSVTEGFTEARERVFREKGCTFIYRVSVSLEMECSAIATAYLFFHMFYMRESLQRNNIYDVAGACIFLASKLSTNSIRKINSVVVACIRKALKNDNLVLQETDKEVILWRKNILFYEETVLNAINYDTQVELPYDILLEWSKKNYIPKKVLQAAWCFINDSFRFALCICYHPNELAATALYVASRLLREPLSVLVTDSHKTIFDVSFNVIEEMTNQFLQSYPNSPMSDLSRSPETLGDTNNHSPAKHISSSPQA</sequence>
<evidence type="ECO:0000256" key="2">
    <source>
        <dbReference type="SAM" id="MobiDB-lite"/>
    </source>
</evidence>
<dbReference type="GO" id="GO:0006357">
    <property type="term" value="P:regulation of transcription by RNA polymerase II"/>
    <property type="evidence" value="ECO:0007669"/>
    <property type="project" value="InterPro"/>
</dbReference>
<feature type="domain" description="Cyclin-like" evidence="3">
    <location>
        <begin position="40"/>
        <end position="141"/>
    </location>
</feature>
<comment type="similarity">
    <text evidence="1">Belongs to the cyclin family.</text>
</comment>
<keyword evidence="5" id="KW-1185">Reference proteome</keyword>
<dbReference type="GO" id="GO:0016538">
    <property type="term" value="F:cyclin-dependent protein serine/threonine kinase regulator activity"/>
    <property type="evidence" value="ECO:0007669"/>
    <property type="project" value="InterPro"/>
</dbReference>
<comment type="caution">
    <text evidence="4">The sequence shown here is derived from an EMBL/GenBank/DDBJ whole genome shotgun (WGS) entry which is preliminary data.</text>
</comment>
<dbReference type="Gene3D" id="1.10.472.10">
    <property type="entry name" value="Cyclin-like"/>
    <property type="match status" value="2"/>
</dbReference>
<dbReference type="InterPro" id="IPR013763">
    <property type="entry name" value="Cyclin-like_dom"/>
</dbReference>
<dbReference type="Proteomes" id="UP001211065">
    <property type="component" value="Unassembled WGS sequence"/>
</dbReference>
<dbReference type="InterPro" id="IPR006671">
    <property type="entry name" value="Cyclin_N"/>
</dbReference>
<organism evidence="4 5">
    <name type="scientific">Clydaea vesicula</name>
    <dbReference type="NCBI Taxonomy" id="447962"/>
    <lineage>
        <taxon>Eukaryota</taxon>
        <taxon>Fungi</taxon>
        <taxon>Fungi incertae sedis</taxon>
        <taxon>Chytridiomycota</taxon>
        <taxon>Chytridiomycota incertae sedis</taxon>
        <taxon>Chytridiomycetes</taxon>
        <taxon>Lobulomycetales</taxon>
        <taxon>Lobulomycetaceae</taxon>
        <taxon>Clydaea</taxon>
    </lineage>
</organism>
<feature type="region of interest" description="Disordered" evidence="2">
    <location>
        <begin position="243"/>
        <end position="273"/>
    </location>
</feature>
<evidence type="ECO:0000256" key="1">
    <source>
        <dbReference type="RuleBase" id="RU000383"/>
    </source>
</evidence>
<evidence type="ECO:0000313" key="5">
    <source>
        <dbReference type="Proteomes" id="UP001211065"/>
    </source>
</evidence>